<sequence>MDIEETTFLDSSLSQTPVSPHQGHEDTYRYCNRTSASSYFSLRLTTHKMHSRRRLPLERCRQGGSDHSTHEPLTRLPHLLRDFSILPYEKHATTTSPPTVHIIDVPR</sequence>
<comment type="caution">
    <text evidence="2">The sequence shown here is derived from an EMBL/GenBank/DDBJ whole genome shotgun (WGS) entry which is preliminary data.</text>
</comment>
<dbReference type="EMBL" id="JASCZI010151095">
    <property type="protein sequence ID" value="MED6169230.1"/>
    <property type="molecule type" value="Genomic_DNA"/>
</dbReference>
<feature type="region of interest" description="Disordered" evidence="1">
    <location>
        <begin position="52"/>
        <end position="73"/>
    </location>
</feature>
<protein>
    <submittedName>
        <fullName evidence="2">Uncharacterized protein</fullName>
    </submittedName>
</protein>
<evidence type="ECO:0000256" key="1">
    <source>
        <dbReference type="SAM" id="MobiDB-lite"/>
    </source>
</evidence>
<feature type="region of interest" description="Disordered" evidence="1">
    <location>
        <begin position="1"/>
        <end position="26"/>
    </location>
</feature>
<proteinExistence type="predicted"/>
<dbReference type="Proteomes" id="UP001341840">
    <property type="component" value="Unassembled WGS sequence"/>
</dbReference>
<evidence type="ECO:0000313" key="2">
    <source>
        <dbReference type="EMBL" id="MED6169230.1"/>
    </source>
</evidence>
<organism evidence="2 3">
    <name type="scientific">Stylosanthes scabra</name>
    <dbReference type="NCBI Taxonomy" id="79078"/>
    <lineage>
        <taxon>Eukaryota</taxon>
        <taxon>Viridiplantae</taxon>
        <taxon>Streptophyta</taxon>
        <taxon>Embryophyta</taxon>
        <taxon>Tracheophyta</taxon>
        <taxon>Spermatophyta</taxon>
        <taxon>Magnoliopsida</taxon>
        <taxon>eudicotyledons</taxon>
        <taxon>Gunneridae</taxon>
        <taxon>Pentapetalae</taxon>
        <taxon>rosids</taxon>
        <taxon>fabids</taxon>
        <taxon>Fabales</taxon>
        <taxon>Fabaceae</taxon>
        <taxon>Papilionoideae</taxon>
        <taxon>50 kb inversion clade</taxon>
        <taxon>dalbergioids sensu lato</taxon>
        <taxon>Dalbergieae</taxon>
        <taxon>Pterocarpus clade</taxon>
        <taxon>Stylosanthes</taxon>
    </lineage>
</organism>
<keyword evidence="3" id="KW-1185">Reference proteome</keyword>
<feature type="compositionally biased region" description="Polar residues" evidence="1">
    <location>
        <begin position="8"/>
        <end position="19"/>
    </location>
</feature>
<accession>A0ABU6V6F5</accession>
<evidence type="ECO:0000313" key="3">
    <source>
        <dbReference type="Proteomes" id="UP001341840"/>
    </source>
</evidence>
<gene>
    <name evidence="2" type="ORF">PIB30_019523</name>
</gene>
<reference evidence="2 3" key="1">
    <citation type="journal article" date="2023" name="Plants (Basel)">
        <title>Bridging the Gap: Combining Genomics and Transcriptomics Approaches to Understand Stylosanthes scabra, an Orphan Legume from the Brazilian Caatinga.</title>
        <authorList>
            <person name="Ferreira-Neto J.R.C."/>
            <person name="da Silva M.D."/>
            <person name="Binneck E."/>
            <person name="de Melo N.F."/>
            <person name="da Silva R.H."/>
            <person name="de Melo A.L.T.M."/>
            <person name="Pandolfi V."/>
            <person name="Bustamante F.O."/>
            <person name="Brasileiro-Vidal A.C."/>
            <person name="Benko-Iseppon A.M."/>
        </authorList>
    </citation>
    <scope>NUCLEOTIDE SEQUENCE [LARGE SCALE GENOMIC DNA]</scope>
    <source>
        <tissue evidence="2">Leaves</tissue>
    </source>
</reference>
<name>A0ABU6V6F5_9FABA</name>